<feature type="domain" description="Letm1 RBD" evidence="8">
    <location>
        <begin position="182"/>
        <end position="353"/>
    </location>
</feature>
<accession>A0AAQ4EH28</accession>
<dbReference type="PANTHER" id="PTHR14009">
    <property type="entry name" value="LEUCINE ZIPPER-EF-HAND CONTAINING TRANSMEMBRANE PROTEIN"/>
    <property type="match status" value="1"/>
</dbReference>
<comment type="caution">
    <text evidence="9">The sequence shown here is derived from an EMBL/GenBank/DDBJ whole genome shotgun (WGS) entry which is preliminary data.</text>
</comment>
<dbReference type="PANTHER" id="PTHR14009:SF13">
    <property type="entry name" value="LETM1 DOMAIN-CONTAINING PROTEIN 1"/>
    <property type="match status" value="1"/>
</dbReference>
<keyword evidence="5 7" id="KW-0496">Mitochondrion</keyword>
<evidence type="ECO:0000256" key="7">
    <source>
        <dbReference type="PROSITE-ProRule" id="PRU01094"/>
    </source>
</evidence>
<evidence type="ECO:0000259" key="8">
    <source>
        <dbReference type="PROSITE" id="PS51758"/>
    </source>
</evidence>
<dbReference type="GO" id="GO:0043022">
    <property type="term" value="F:ribosome binding"/>
    <property type="evidence" value="ECO:0007669"/>
    <property type="project" value="InterPro"/>
</dbReference>
<keyword evidence="6" id="KW-0472">Membrane</keyword>
<evidence type="ECO:0000256" key="5">
    <source>
        <dbReference type="ARBA" id="ARBA00023128"/>
    </source>
</evidence>
<proteinExistence type="predicted"/>
<evidence type="ECO:0000256" key="4">
    <source>
        <dbReference type="ARBA" id="ARBA00022989"/>
    </source>
</evidence>
<sequence>MAAPCWLFRNGRYGFGRIKIASAHCRIAGSISRASTAPSKQTPSTIVKPLAKTGQYVISKFKFFLEGYDKILKKFPVAYRLHQVFLVGTRDLYQDVRNYMKISQDLRAGKSVRELSRKELELYYQVPRDILKVAPTLLVISLPGTNFFMFPLVYLFPRQLLTWQFWSLEQRVDYSVAAQKKKVYSFRSVFRHLQSKVPQGEQGETLLGVFHKLGSGTHPTVAEVLAIKQYFSTKPLSLSSLSRNHLVALCRIHGKSTFFLGRKRRLWKHGGFVREMDLAMAREGLGQMDLSELRWACFLRGINPMGLSKRDMVLWLQDWIHISSNIEGDCISLLLHCPVLLAYNAPSNWILIH</sequence>
<evidence type="ECO:0000256" key="2">
    <source>
        <dbReference type="ARBA" id="ARBA00022692"/>
    </source>
</evidence>
<reference evidence="9 10" key="1">
    <citation type="journal article" date="2023" name="Arcadia Sci">
        <title>De novo assembly of a long-read Amblyomma americanum tick genome.</title>
        <authorList>
            <person name="Chou S."/>
            <person name="Poskanzer K.E."/>
            <person name="Rollins M."/>
            <person name="Thuy-Boun P.S."/>
        </authorList>
    </citation>
    <scope>NUCLEOTIDE SEQUENCE [LARGE SCALE GENOMIC DNA]</scope>
    <source>
        <strain evidence="9">F_SG_1</strain>
        <tissue evidence="9">Salivary glands</tissue>
    </source>
</reference>
<evidence type="ECO:0000256" key="1">
    <source>
        <dbReference type="ARBA" id="ARBA00004434"/>
    </source>
</evidence>
<gene>
    <name evidence="9" type="ORF">V5799_011430</name>
</gene>
<evidence type="ECO:0000256" key="3">
    <source>
        <dbReference type="ARBA" id="ARBA00022792"/>
    </source>
</evidence>
<protein>
    <recommendedName>
        <fullName evidence="8">Letm1 RBD domain-containing protein</fullName>
    </recommendedName>
</protein>
<dbReference type="InterPro" id="IPR033122">
    <property type="entry name" value="LETM1-like_RBD"/>
</dbReference>
<evidence type="ECO:0000313" key="9">
    <source>
        <dbReference type="EMBL" id="KAK8774036.1"/>
    </source>
</evidence>
<dbReference type="GO" id="GO:0005743">
    <property type="term" value="C:mitochondrial inner membrane"/>
    <property type="evidence" value="ECO:0007669"/>
    <property type="project" value="UniProtKB-SubCell"/>
</dbReference>
<dbReference type="PROSITE" id="PS51758">
    <property type="entry name" value="LETM1_RBD"/>
    <property type="match status" value="1"/>
</dbReference>
<keyword evidence="3" id="KW-0999">Mitochondrion inner membrane</keyword>
<dbReference type="Pfam" id="PF07766">
    <property type="entry name" value="LETM1_RBD"/>
    <property type="match status" value="1"/>
</dbReference>
<evidence type="ECO:0000256" key="6">
    <source>
        <dbReference type="ARBA" id="ARBA00023136"/>
    </source>
</evidence>
<dbReference type="EMBL" id="JARKHS020015902">
    <property type="protein sequence ID" value="KAK8774036.1"/>
    <property type="molecule type" value="Genomic_DNA"/>
</dbReference>
<evidence type="ECO:0000313" key="10">
    <source>
        <dbReference type="Proteomes" id="UP001321473"/>
    </source>
</evidence>
<keyword evidence="2" id="KW-0812">Transmembrane</keyword>
<dbReference type="InterPro" id="IPR044202">
    <property type="entry name" value="LETM1/MDM38-like"/>
</dbReference>
<dbReference type="Proteomes" id="UP001321473">
    <property type="component" value="Unassembled WGS sequence"/>
</dbReference>
<dbReference type="AlphaFoldDB" id="A0AAQ4EH28"/>
<dbReference type="GO" id="GO:0030003">
    <property type="term" value="P:intracellular monoatomic cation homeostasis"/>
    <property type="evidence" value="ECO:0007669"/>
    <property type="project" value="TreeGrafter"/>
</dbReference>
<name>A0AAQ4EH28_AMBAM</name>
<keyword evidence="4" id="KW-1133">Transmembrane helix</keyword>
<comment type="subcellular location">
    <subcellularLocation>
        <location evidence="1">Mitochondrion inner membrane</location>
        <topology evidence="1">Single-pass membrane protein</topology>
    </subcellularLocation>
</comment>
<keyword evidence="10" id="KW-1185">Reference proteome</keyword>
<organism evidence="9 10">
    <name type="scientific">Amblyomma americanum</name>
    <name type="common">Lone star tick</name>
    <dbReference type="NCBI Taxonomy" id="6943"/>
    <lineage>
        <taxon>Eukaryota</taxon>
        <taxon>Metazoa</taxon>
        <taxon>Ecdysozoa</taxon>
        <taxon>Arthropoda</taxon>
        <taxon>Chelicerata</taxon>
        <taxon>Arachnida</taxon>
        <taxon>Acari</taxon>
        <taxon>Parasitiformes</taxon>
        <taxon>Ixodida</taxon>
        <taxon>Ixodoidea</taxon>
        <taxon>Ixodidae</taxon>
        <taxon>Amblyomminae</taxon>
        <taxon>Amblyomma</taxon>
    </lineage>
</organism>